<comment type="caution">
    <text evidence="2">The sequence shown here is derived from an EMBL/GenBank/DDBJ whole genome shotgun (WGS) entry which is preliminary data.</text>
</comment>
<organism evidence="2 3">
    <name type="scientific">Nocardia bovistercoris</name>
    <dbReference type="NCBI Taxonomy" id="2785916"/>
    <lineage>
        <taxon>Bacteria</taxon>
        <taxon>Bacillati</taxon>
        <taxon>Actinomycetota</taxon>
        <taxon>Actinomycetes</taxon>
        <taxon>Mycobacteriales</taxon>
        <taxon>Nocardiaceae</taxon>
        <taxon>Nocardia</taxon>
    </lineage>
</organism>
<accession>A0A931N2J9</accession>
<evidence type="ECO:0000313" key="3">
    <source>
        <dbReference type="Proteomes" id="UP000655751"/>
    </source>
</evidence>
<evidence type="ECO:0000313" key="2">
    <source>
        <dbReference type="EMBL" id="MBH0776121.1"/>
    </source>
</evidence>
<evidence type="ECO:0008006" key="4">
    <source>
        <dbReference type="Google" id="ProtNLM"/>
    </source>
</evidence>
<protein>
    <recommendedName>
        <fullName evidence="4">Secreted protein</fullName>
    </recommendedName>
</protein>
<name>A0A931N2J9_9NOCA</name>
<dbReference type="Proteomes" id="UP000655751">
    <property type="component" value="Unassembled WGS sequence"/>
</dbReference>
<feature type="signal peptide" evidence="1">
    <location>
        <begin position="1"/>
        <end position="25"/>
    </location>
</feature>
<dbReference type="AlphaFoldDB" id="A0A931N2J9"/>
<dbReference type="RefSeq" id="WP_196148394.1">
    <property type="nucleotide sequence ID" value="NZ_JADMLG010000002.1"/>
</dbReference>
<sequence>MTGRAIFARSATAAVLAAGAVMVGAAESVAEPRHGTAALPVTCLWAGAPYPRGTTVAAGGSNFTCGVDHAGPYWLRGPAAADAVAANPGADAAPEGRFSPGARQPGTSYTDYCVGAQLIPGSDDIYQVVALSDGTRLWKAAAPISQWRFASEDPRPAPTWRTDALCVDGMLT</sequence>
<reference evidence="2" key="1">
    <citation type="submission" date="2020-11" db="EMBL/GenBank/DDBJ databases">
        <title>Nocardia NEAU-351.nov., a novel actinomycete isolated from the cow dung.</title>
        <authorList>
            <person name="Zhang X."/>
        </authorList>
    </citation>
    <scope>NUCLEOTIDE SEQUENCE</scope>
    <source>
        <strain evidence="2">NEAU-351</strain>
    </source>
</reference>
<proteinExistence type="predicted"/>
<keyword evidence="3" id="KW-1185">Reference proteome</keyword>
<keyword evidence="1" id="KW-0732">Signal</keyword>
<feature type="chain" id="PRO_5036828033" description="Secreted protein" evidence="1">
    <location>
        <begin position="26"/>
        <end position="172"/>
    </location>
</feature>
<evidence type="ECO:0000256" key="1">
    <source>
        <dbReference type="SAM" id="SignalP"/>
    </source>
</evidence>
<dbReference type="EMBL" id="JADMLG010000002">
    <property type="protein sequence ID" value="MBH0776121.1"/>
    <property type="molecule type" value="Genomic_DNA"/>
</dbReference>
<gene>
    <name evidence="2" type="ORF">IT779_07475</name>
</gene>